<evidence type="ECO:0000256" key="10">
    <source>
        <dbReference type="SAM" id="MobiDB-lite"/>
    </source>
</evidence>
<keyword evidence="3 9" id="KW-0812">Transmembrane</keyword>
<dbReference type="AlphaFoldDB" id="A0A0D2G3F1"/>
<evidence type="ECO:0000256" key="3">
    <source>
        <dbReference type="ARBA" id="ARBA00022692"/>
    </source>
</evidence>
<dbReference type="GO" id="GO:0032979">
    <property type="term" value="P:protein insertion into mitochondrial inner membrane from matrix"/>
    <property type="evidence" value="ECO:0007669"/>
    <property type="project" value="TreeGrafter"/>
</dbReference>
<accession>A0A0D2G3F1</accession>
<sequence>MSISQGLRASSRGLNNCRQVLVLGRRDVRHFSHNATRSSMFQSKTTRRATPTTIKQSQQIRSLSLFGWGSKNAPDEFANAHSSSLTPPIGSTTTEASPSSQNVINSTRTVKASHATSEAPDPSSSSPTEALQDLEDLILKPHGATLPSDPTGGTPDLASIPEGIGYLKNVCGLDFGWGTSTMMEFCLEHLHTTAGLSWSVSIIALLFLIRGFIFPFSVSASDQSAKLRELQPVLAPLNQKVQAALRDGNRQLAMITQTQVNQIRKESGVSLRKAFMPLLLQLPLQIGAYRVLWGASHLPVPAFETESLLWLTNLSAGDPLWLLPVLTGAITYVNIATMQKGQAQNPSMTNIQNFMKVLFPAGSFVFLCFQPAAIQMYFFVSGIFTQIQTSIIQNPSFRKWQGLTPLTNLPTPGPGAGPTSPGTTRSSRFAKMNVAKPIEPIPETPRPEPSSGPSPDAANRSIIDKGVDQIKELGQNTWKSTIGSMGETWQRTKQEKMEKAKADKLKAEIARYEAHRRQDLELERENRNAAAVGPMRVKGSWTAPLASKQKKTD</sequence>
<dbReference type="Pfam" id="PF02096">
    <property type="entry name" value="60KD_IMP"/>
    <property type="match status" value="1"/>
</dbReference>
<feature type="region of interest" description="Disordered" evidence="10">
    <location>
        <begin position="520"/>
        <end position="553"/>
    </location>
</feature>
<evidence type="ECO:0000259" key="12">
    <source>
        <dbReference type="Pfam" id="PF02096"/>
    </source>
</evidence>
<comment type="subcellular location">
    <subcellularLocation>
        <location evidence="9">Membrane</location>
        <topology evidence="9">Multi-pass membrane protein</topology>
    </subcellularLocation>
    <subcellularLocation>
        <location evidence="1">Mitochondrion inner membrane</location>
        <topology evidence="1">Multi-pass membrane protein</topology>
    </subcellularLocation>
</comment>
<evidence type="ECO:0000313" key="14">
    <source>
        <dbReference type="Proteomes" id="UP000053617"/>
    </source>
</evidence>
<dbReference type="InterPro" id="IPR001708">
    <property type="entry name" value="YidC/ALB3/OXA1/COX18"/>
</dbReference>
<keyword evidence="6 11" id="KW-1133">Transmembrane helix</keyword>
<keyword evidence="4" id="KW-0999">Mitochondrion inner membrane</keyword>
<name>A0A0D2G3F1_9EURO</name>
<evidence type="ECO:0000256" key="9">
    <source>
        <dbReference type="RuleBase" id="RU003945"/>
    </source>
</evidence>
<dbReference type="EMBL" id="KN847475">
    <property type="protein sequence ID" value="KIX09082.1"/>
    <property type="molecule type" value="Genomic_DNA"/>
</dbReference>
<dbReference type="InterPro" id="IPR028055">
    <property type="entry name" value="YidC/Oxa/ALB_C"/>
</dbReference>
<feature type="region of interest" description="Disordered" evidence="10">
    <location>
        <begin position="406"/>
        <end position="460"/>
    </location>
</feature>
<dbReference type="Proteomes" id="UP000053617">
    <property type="component" value="Unassembled WGS sequence"/>
</dbReference>
<dbReference type="OrthoDB" id="2148490at2759"/>
<evidence type="ECO:0000256" key="5">
    <source>
        <dbReference type="ARBA" id="ARBA00022946"/>
    </source>
</evidence>
<evidence type="ECO:0000256" key="11">
    <source>
        <dbReference type="SAM" id="Phobius"/>
    </source>
</evidence>
<keyword evidence="14" id="KW-1185">Reference proteome</keyword>
<evidence type="ECO:0000256" key="4">
    <source>
        <dbReference type="ARBA" id="ARBA00022792"/>
    </source>
</evidence>
<dbReference type="NCBIfam" id="TIGR03592">
    <property type="entry name" value="yidC_oxa1_cterm"/>
    <property type="match status" value="1"/>
</dbReference>
<feature type="transmembrane region" description="Helical" evidence="11">
    <location>
        <begin position="319"/>
        <end position="336"/>
    </location>
</feature>
<feature type="transmembrane region" description="Helical" evidence="11">
    <location>
        <begin position="196"/>
        <end position="218"/>
    </location>
</feature>
<feature type="region of interest" description="Disordered" evidence="10">
    <location>
        <begin position="77"/>
        <end position="129"/>
    </location>
</feature>
<organism evidence="13 14">
    <name type="scientific">Rhinocladiella mackenziei CBS 650.93</name>
    <dbReference type="NCBI Taxonomy" id="1442369"/>
    <lineage>
        <taxon>Eukaryota</taxon>
        <taxon>Fungi</taxon>
        <taxon>Dikarya</taxon>
        <taxon>Ascomycota</taxon>
        <taxon>Pezizomycotina</taxon>
        <taxon>Eurotiomycetes</taxon>
        <taxon>Chaetothyriomycetidae</taxon>
        <taxon>Chaetothyriales</taxon>
        <taxon>Herpotrichiellaceae</taxon>
        <taxon>Rhinocladiella</taxon>
    </lineage>
</organism>
<dbReference type="PANTHER" id="PTHR12428:SF66">
    <property type="entry name" value="MITOCHONDRIAL INNER MEMBRANE PROTEIN OXA1L"/>
    <property type="match status" value="1"/>
</dbReference>
<evidence type="ECO:0000256" key="8">
    <source>
        <dbReference type="ARBA" id="ARBA00023136"/>
    </source>
</evidence>
<dbReference type="STRING" id="1442369.A0A0D2G3F1"/>
<keyword evidence="7" id="KW-0496">Mitochondrion</keyword>
<dbReference type="CDD" id="cd20069">
    <property type="entry name" value="5TM_Oxa1-like"/>
    <property type="match status" value="1"/>
</dbReference>
<evidence type="ECO:0000256" key="2">
    <source>
        <dbReference type="ARBA" id="ARBA00009877"/>
    </source>
</evidence>
<protein>
    <recommendedName>
        <fullName evidence="12">Membrane insertase YidC/Oxa/ALB C-terminal domain-containing protein</fullName>
    </recommendedName>
</protein>
<feature type="transmembrane region" description="Helical" evidence="11">
    <location>
        <begin position="357"/>
        <end position="380"/>
    </location>
</feature>
<keyword evidence="8 11" id="KW-0472">Membrane</keyword>
<reference evidence="13 14" key="1">
    <citation type="submission" date="2015-01" db="EMBL/GenBank/DDBJ databases">
        <title>The Genome Sequence of Rhinocladiella mackenzie CBS 650.93.</title>
        <authorList>
            <consortium name="The Broad Institute Genomics Platform"/>
            <person name="Cuomo C."/>
            <person name="de Hoog S."/>
            <person name="Gorbushina A."/>
            <person name="Stielow B."/>
            <person name="Teixiera M."/>
            <person name="Abouelleil A."/>
            <person name="Chapman S.B."/>
            <person name="Priest M."/>
            <person name="Young S.K."/>
            <person name="Wortman J."/>
            <person name="Nusbaum C."/>
            <person name="Birren B."/>
        </authorList>
    </citation>
    <scope>NUCLEOTIDE SEQUENCE [LARGE SCALE GENOMIC DNA]</scope>
    <source>
        <strain evidence="13 14">CBS 650.93</strain>
    </source>
</reference>
<comment type="similarity">
    <text evidence="2 9">Belongs to the OXA1/ALB3/YidC family.</text>
</comment>
<feature type="domain" description="Membrane insertase YidC/Oxa/ALB C-terminal" evidence="12">
    <location>
        <begin position="198"/>
        <end position="393"/>
    </location>
</feature>
<feature type="compositionally biased region" description="Pro residues" evidence="10">
    <location>
        <begin position="439"/>
        <end position="452"/>
    </location>
</feature>
<dbReference type="GO" id="GO:0005743">
    <property type="term" value="C:mitochondrial inner membrane"/>
    <property type="evidence" value="ECO:0007669"/>
    <property type="project" value="UniProtKB-SubCell"/>
</dbReference>
<dbReference type="HOGENOM" id="CLU_029282_5_0_1"/>
<evidence type="ECO:0000256" key="7">
    <source>
        <dbReference type="ARBA" id="ARBA00023128"/>
    </source>
</evidence>
<dbReference type="PANTHER" id="PTHR12428">
    <property type="entry name" value="OXA1"/>
    <property type="match status" value="1"/>
</dbReference>
<dbReference type="GO" id="GO:0032977">
    <property type="term" value="F:membrane insertase activity"/>
    <property type="evidence" value="ECO:0007669"/>
    <property type="project" value="InterPro"/>
</dbReference>
<proteinExistence type="inferred from homology"/>
<evidence type="ECO:0000256" key="6">
    <source>
        <dbReference type="ARBA" id="ARBA00022989"/>
    </source>
</evidence>
<feature type="region of interest" description="Disordered" evidence="10">
    <location>
        <begin position="34"/>
        <end position="53"/>
    </location>
</feature>
<evidence type="ECO:0000313" key="13">
    <source>
        <dbReference type="EMBL" id="KIX09082.1"/>
    </source>
</evidence>
<evidence type="ECO:0000256" key="1">
    <source>
        <dbReference type="ARBA" id="ARBA00004448"/>
    </source>
</evidence>
<gene>
    <name evidence="13" type="ORF">Z518_00160</name>
</gene>
<dbReference type="GeneID" id="25288231"/>
<feature type="compositionally biased region" description="Polar residues" evidence="10">
    <location>
        <begin position="80"/>
        <end position="129"/>
    </location>
</feature>
<keyword evidence="5" id="KW-0809">Transit peptide</keyword>
<dbReference type="VEuPathDB" id="FungiDB:Z518_00160"/>
<dbReference type="RefSeq" id="XP_013276218.1">
    <property type="nucleotide sequence ID" value="XM_013420764.1"/>
</dbReference>